<dbReference type="Proteomes" id="UP000321934">
    <property type="component" value="Chromosome"/>
</dbReference>
<evidence type="ECO:0000256" key="1">
    <source>
        <dbReference type="SAM" id="MobiDB-lite"/>
    </source>
</evidence>
<reference evidence="2 3" key="1">
    <citation type="journal article" date="2019" name="ISME J.">
        <title>Deianiraea, an extracellular bacterium associated with the ciliate Paramecium, suggests an alternative scenario for the evolution of Rickettsiales.</title>
        <authorList>
            <person name="Castelli M."/>
            <person name="Sabaneyeva E."/>
            <person name="Lanzoni O."/>
            <person name="Lebedeva N."/>
            <person name="Floriano A.M."/>
            <person name="Gaiarsa S."/>
            <person name="Benken K."/>
            <person name="Modeo L."/>
            <person name="Bandi C."/>
            <person name="Potekhin A."/>
            <person name="Sassera D."/>
            <person name="Petroni G."/>
        </authorList>
    </citation>
    <scope>NUCLEOTIDE SEQUENCE [LARGE SCALE GENOMIC DNA]</scope>
    <source>
        <strain evidence="2">CyL4-1</strain>
    </source>
</reference>
<evidence type="ECO:0000313" key="2">
    <source>
        <dbReference type="EMBL" id="QED23834.1"/>
    </source>
</evidence>
<gene>
    <name evidence="2" type="ORF">Deia_01052</name>
</gene>
<feature type="region of interest" description="Disordered" evidence="1">
    <location>
        <begin position="547"/>
        <end position="597"/>
    </location>
</feature>
<protein>
    <submittedName>
        <fullName evidence="2">Uncharacterized protein</fullName>
    </submittedName>
</protein>
<keyword evidence="3" id="KW-1185">Reference proteome</keyword>
<dbReference type="EMBL" id="CP029077">
    <property type="protein sequence ID" value="QED23834.1"/>
    <property type="molecule type" value="Genomic_DNA"/>
</dbReference>
<dbReference type="AlphaFoldDB" id="A0A5B8XIQ8"/>
<evidence type="ECO:0000313" key="3">
    <source>
        <dbReference type="Proteomes" id="UP000321934"/>
    </source>
</evidence>
<proteinExistence type="predicted"/>
<organism evidence="2 3">
    <name type="scientific">Candidatus Deianiraea vastatrix</name>
    <dbReference type="NCBI Taxonomy" id="2163644"/>
    <lineage>
        <taxon>Bacteria</taxon>
        <taxon>Pseudomonadati</taxon>
        <taxon>Pseudomonadota</taxon>
        <taxon>Alphaproteobacteria</taxon>
        <taxon>Rickettsiales</taxon>
        <taxon>Candidatus Deianiraeaceae</taxon>
        <taxon>Candidatus Deianiraea</taxon>
    </lineage>
</organism>
<name>A0A5B8XIQ8_9RICK</name>
<accession>A0A5B8XIQ8</accession>
<sequence>MDQKQYAYNTYEEVVNAVNEDYRNIAGVNWRTFEDYRKIARASLFSVFEDRKYLSYRELVENAFDFKGLDVLNYIPLDCRYSPSYFLEDPKFSTSSDVAREMHYLCMSYYDPNIEHISGNFLSTLEIYDKKKMLRLVSMYPGLLHLLFVDTKTLHDENFQKVVEFIQGINYERIDIHDNAPFTNTEALYYKVIISELYNTAKIRNDKSNMNKILSFVKSAIISFLRVNGFDNLDNDGLHEKLKLYFSQKLVRPKRTGLFSPEETELLLKYFHISDIRAQIEIDKLSSIFGRLKYYNVGSEEHRAIIGDIMSGLTKVCDPLKDCTLWSEEYHRAIIRDIISMFNEVLNNENFLDNKNEQCIANLVKEIAKEYFIFKHVTNTQFINVIDSLATKNLNDGLMAVLCNLMLDERLDRSWIVNEDALFVNSQFCFESKEDYIDALKNNNLDALLSYEFIDFVIKYPEFANRWNPEIASVAMKRAQQCQFEEPKSQDFQDIDFQQQSVESNNLLQSEEGQMQPQQGGVKIGGDPEFHPSVYDKLVQKNPYRLSRPKSPLAQQQMQKGSDQKVEEDVKNSNIQHSSKQQKQQTDRSDRNCCMLM</sequence>
<feature type="compositionally biased region" description="Polar residues" evidence="1">
    <location>
        <begin position="572"/>
        <end position="584"/>
    </location>
</feature>
<feature type="compositionally biased region" description="Basic and acidic residues" evidence="1">
    <location>
        <begin position="562"/>
        <end position="571"/>
    </location>
</feature>